<comment type="caution">
    <text evidence="1">The sequence shown here is derived from an EMBL/GenBank/DDBJ whole genome shotgun (WGS) entry which is preliminary data.</text>
</comment>
<organism evidence="1 2">
    <name type="scientific">Eumeta variegata</name>
    <name type="common">Bagworm moth</name>
    <name type="synonym">Eumeta japonica</name>
    <dbReference type="NCBI Taxonomy" id="151549"/>
    <lineage>
        <taxon>Eukaryota</taxon>
        <taxon>Metazoa</taxon>
        <taxon>Ecdysozoa</taxon>
        <taxon>Arthropoda</taxon>
        <taxon>Hexapoda</taxon>
        <taxon>Insecta</taxon>
        <taxon>Pterygota</taxon>
        <taxon>Neoptera</taxon>
        <taxon>Endopterygota</taxon>
        <taxon>Lepidoptera</taxon>
        <taxon>Glossata</taxon>
        <taxon>Ditrysia</taxon>
        <taxon>Tineoidea</taxon>
        <taxon>Psychidae</taxon>
        <taxon>Oiketicinae</taxon>
        <taxon>Eumeta</taxon>
    </lineage>
</organism>
<name>A0A4C1WVF1_EUMVA</name>
<accession>A0A4C1WVF1</accession>
<evidence type="ECO:0000313" key="2">
    <source>
        <dbReference type="Proteomes" id="UP000299102"/>
    </source>
</evidence>
<sequence>MGTRDYVIRALPASGIGMRHLMTEVVGYWRQDGPMKGGCVVMEGKWATGIFANLTKATLKKQTAETITSCFHALYSIGLAGAIDCYTTKLLMQRCVCFAISPRPNSLVDVGATKLFGRQSTVDSRSERSIEKSSFALCILMTKTKGKENLKDTLGLFSIQ</sequence>
<reference evidence="1 2" key="1">
    <citation type="journal article" date="2019" name="Commun. Biol.">
        <title>The bagworm genome reveals a unique fibroin gene that provides high tensile strength.</title>
        <authorList>
            <person name="Kono N."/>
            <person name="Nakamura H."/>
            <person name="Ohtoshi R."/>
            <person name="Tomita M."/>
            <person name="Numata K."/>
            <person name="Arakawa K."/>
        </authorList>
    </citation>
    <scope>NUCLEOTIDE SEQUENCE [LARGE SCALE GENOMIC DNA]</scope>
</reference>
<proteinExistence type="predicted"/>
<keyword evidence="2" id="KW-1185">Reference proteome</keyword>
<evidence type="ECO:0000313" key="1">
    <source>
        <dbReference type="EMBL" id="GBP55408.1"/>
    </source>
</evidence>
<gene>
    <name evidence="1" type="ORF">EVAR_45731_1</name>
</gene>
<dbReference type="Proteomes" id="UP000299102">
    <property type="component" value="Unassembled WGS sequence"/>
</dbReference>
<dbReference type="EMBL" id="BGZK01000667">
    <property type="protein sequence ID" value="GBP55408.1"/>
    <property type="molecule type" value="Genomic_DNA"/>
</dbReference>
<dbReference type="AlphaFoldDB" id="A0A4C1WVF1"/>
<protein>
    <submittedName>
        <fullName evidence="1">Uncharacterized protein</fullName>
    </submittedName>
</protein>